<sequence>MELQTVVDDRSRLARIVAAGALAVAAIGSLRNGKRLRGALAGAGAVVLGYKAVDSGDELTELDVDAIGATDEEESTESETTDETAKLHCAACGEPIVVGQARGPNANDEIVHEACEN</sequence>
<keyword evidence="1" id="KW-0812">Transmembrane</keyword>
<dbReference type="EMBL" id="BAAADV010000001">
    <property type="protein sequence ID" value="GAA0666702.1"/>
    <property type="molecule type" value="Genomic_DNA"/>
</dbReference>
<protein>
    <recommendedName>
        <fullName evidence="4">DUF2892 domain-containing protein</fullName>
    </recommendedName>
</protein>
<keyword evidence="3" id="KW-1185">Reference proteome</keyword>
<dbReference type="AlphaFoldDB" id="A0AAV3T889"/>
<feature type="transmembrane region" description="Helical" evidence="1">
    <location>
        <begin position="12"/>
        <end position="30"/>
    </location>
</feature>
<evidence type="ECO:0008006" key="4">
    <source>
        <dbReference type="Google" id="ProtNLM"/>
    </source>
</evidence>
<name>A0AAV3T889_9EURY</name>
<evidence type="ECO:0000313" key="3">
    <source>
        <dbReference type="Proteomes" id="UP001500420"/>
    </source>
</evidence>
<comment type="caution">
    <text evidence="2">The sequence shown here is derived from an EMBL/GenBank/DDBJ whole genome shotgun (WGS) entry which is preliminary data.</text>
</comment>
<keyword evidence="1" id="KW-1133">Transmembrane helix</keyword>
<proteinExistence type="predicted"/>
<keyword evidence="1" id="KW-0472">Membrane</keyword>
<accession>A0AAV3T889</accession>
<organism evidence="2 3">
    <name type="scientific">Natronoarchaeum mannanilyticum</name>
    <dbReference type="NCBI Taxonomy" id="926360"/>
    <lineage>
        <taxon>Archaea</taxon>
        <taxon>Methanobacteriati</taxon>
        <taxon>Methanobacteriota</taxon>
        <taxon>Stenosarchaea group</taxon>
        <taxon>Halobacteria</taxon>
        <taxon>Halobacteriales</taxon>
        <taxon>Natronoarchaeaceae</taxon>
    </lineage>
</organism>
<gene>
    <name evidence="2" type="ORF">GCM10009020_10010</name>
</gene>
<evidence type="ECO:0000313" key="2">
    <source>
        <dbReference type="EMBL" id="GAA0666702.1"/>
    </source>
</evidence>
<dbReference type="Proteomes" id="UP001500420">
    <property type="component" value="Unassembled WGS sequence"/>
</dbReference>
<reference evidence="2 3" key="1">
    <citation type="journal article" date="2019" name="Int. J. Syst. Evol. Microbiol.">
        <title>The Global Catalogue of Microorganisms (GCM) 10K type strain sequencing project: providing services to taxonomists for standard genome sequencing and annotation.</title>
        <authorList>
            <consortium name="The Broad Institute Genomics Platform"/>
            <consortium name="The Broad Institute Genome Sequencing Center for Infectious Disease"/>
            <person name="Wu L."/>
            <person name="Ma J."/>
        </authorList>
    </citation>
    <scope>NUCLEOTIDE SEQUENCE [LARGE SCALE GENOMIC DNA]</scope>
    <source>
        <strain evidence="2 3">JCM 16328</strain>
    </source>
</reference>
<evidence type="ECO:0000256" key="1">
    <source>
        <dbReference type="SAM" id="Phobius"/>
    </source>
</evidence>
<dbReference type="RefSeq" id="WP_343772801.1">
    <property type="nucleotide sequence ID" value="NZ_BAAADV010000001.1"/>
</dbReference>